<name>R7MVP2_MEGEL</name>
<dbReference type="Proteomes" id="UP000017908">
    <property type="component" value="Unassembled WGS sequence"/>
</dbReference>
<gene>
    <name evidence="2" type="ORF">BN715_00987</name>
</gene>
<dbReference type="EMBL" id="CBKE010000118">
    <property type="protein sequence ID" value="CDF04650.1"/>
    <property type="molecule type" value="Genomic_DNA"/>
</dbReference>
<reference evidence="2" key="1">
    <citation type="submission" date="2012-11" db="EMBL/GenBank/DDBJ databases">
        <title>Dependencies among metagenomic species, viruses, plasmids and units of genetic variation.</title>
        <authorList>
            <person name="Nielsen H.B."/>
            <person name="Almeida M."/>
            <person name="Juncker A.S."/>
            <person name="Rasmussen S."/>
            <person name="Li J."/>
            <person name="Sunagawa S."/>
            <person name="Plichta D."/>
            <person name="Gautier L."/>
            <person name="Le Chatelier E."/>
            <person name="Peletier E."/>
            <person name="Bonde I."/>
            <person name="Nielsen T."/>
            <person name="Manichanh C."/>
            <person name="Arumugam M."/>
            <person name="Batto J."/>
            <person name="Santos M.B.Q.D."/>
            <person name="Blom N."/>
            <person name="Borruel N."/>
            <person name="Burgdorf K.S."/>
            <person name="Boumezbeur F."/>
            <person name="Casellas F."/>
            <person name="Dore J."/>
            <person name="Guarner F."/>
            <person name="Hansen T."/>
            <person name="Hildebrand F."/>
            <person name="Kaas R.S."/>
            <person name="Kennedy S."/>
            <person name="Kristiansen K."/>
            <person name="Kultima J.R."/>
            <person name="Leonard P."/>
            <person name="Levenez F."/>
            <person name="Lund O."/>
            <person name="Moumen B."/>
            <person name="Le Paslier D."/>
            <person name="Pons N."/>
            <person name="Pedersen O."/>
            <person name="Prifti E."/>
            <person name="Qin J."/>
            <person name="Raes J."/>
            <person name="Tap J."/>
            <person name="Tims S."/>
            <person name="Ussery D.W."/>
            <person name="Yamada T."/>
            <person name="MetaHit consortium"/>
            <person name="Renault P."/>
            <person name="Sicheritz-Ponten T."/>
            <person name="Bork P."/>
            <person name="Wang J."/>
            <person name="Brunak S."/>
            <person name="Ehrlich S.D."/>
        </authorList>
    </citation>
    <scope>NUCLEOTIDE SEQUENCE [LARGE SCALE GENOMIC DNA]</scope>
</reference>
<dbReference type="Pfam" id="PF20277">
    <property type="entry name" value="CTD11"/>
    <property type="match status" value="1"/>
</dbReference>
<accession>R7MVP2</accession>
<proteinExistence type="predicted"/>
<protein>
    <recommendedName>
        <fullName evidence="1">ABC-three component systems C-terminal domain-containing protein</fullName>
    </recommendedName>
</protein>
<evidence type="ECO:0000259" key="1">
    <source>
        <dbReference type="Pfam" id="PF20277"/>
    </source>
</evidence>
<dbReference type="AlphaFoldDB" id="R7MVP2"/>
<dbReference type="InterPro" id="IPR046921">
    <property type="entry name" value="ABC-3C_CTD11"/>
</dbReference>
<feature type="domain" description="ABC-three component systems C-terminal" evidence="1">
    <location>
        <begin position="240"/>
        <end position="377"/>
    </location>
</feature>
<evidence type="ECO:0000313" key="2">
    <source>
        <dbReference type="EMBL" id="CDF04650.1"/>
    </source>
</evidence>
<organism evidence="2">
    <name type="scientific">Megasphaera elsdenii CAG:570</name>
    <dbReference type="NCBI Taxonomy" id="1263087"/>
    <lineage>
        <taxon>Bacteria</taxon>
        <taxon>Bacillati</taxon>
        <taxon>Bacillota</taxon>
        <taxon>Negativicutes</taxon>
        <taxon>Veillonellales</taxon>
        <taxon>Veillonellaceae</taxon>
        <taxon>Megasphaera</taxon>
    </lineage>
</organism>
<comment type="caution">
    <text evidence="2">The sequence shown here is derived from an EMBL/GenBank/DDBJ whole genome shotgun (WGS) entry which is preliminary data.</text>
</comment>
<sequence>MLFTEVIHAIHPHLMKDADVPTFMRNLIQMLCDIPEDEWYTKRDPSSEESYKDGSLRKFYTKGPSKKLAKKILARLTRDNFSESIHAPDRSDVVLESLAKDISPFTNDATKDNVGAKLFDLLKDGLDEIVDPALANTRLELEAQQKSNQLKGNYGSGLLDDCNNTCSMPGCSHHLQKLADDGRSVPDYEVIVINDKKSSSFSNVCAVCHDCFKKYILKHTAKERKELELIKKLQVDTRTARKTMSEVQIDKGITQVVESLMNLKPGALSSLNYDPTFIANKIDENENWLLAETVKNYVTKYFFFINQTMQNLSRQNQYPDELIRAEIKTIYRRLENKELSQMEIYDNISKQIHRLTKQHLIYCNIVVCYFIQSCEVFHDLTK</sequence>